<dbReference type="PRINTS" id="PR00420">
    <property type="entry name" value="RNGMNOXGNASE"/>
</dbReference>
<comment type="caution">
    <text evidence="4">The sequence shown here is derived from an EMBL/GenBank/DDBJ whole genome shotgun (WGS) entry which is preliminary data.</text>
</comment>
<dbReference type="InterPro" id="IPR002938">
    <property type="entry name" value="FAD-bd"/>
</dbReference>
<sequence>MTARPPDCDVVIIGGGPGGLSTALGLTRAVKDIRVKVLERAKQYRPMGAGIGIDVNGMKAIEAIDPSLRKWFNAEGLSLSSSVINDHKGNFIREDKNDTEKTKRKYGISPTLMGWYEIQQAFYRLLPAGTVTFDSRFQKYEETEDGVEVSYTEAGEPKHLRCKLLVGADGYFSAVRQQCLHDGPPDFAGTVFWRARLKVDKVHEKPQWFFGDEKLGLILPISKDHMVWTCAAPAKLLEAAGVKFDPSNGGAFRASTQAVSDSPENALDRCMVLFKDHPEVLVSLMRQTDPSTVAEHGIFTRSPESYPEQRWGKGHVTLIGDAAHPVRPTGQGLNMTMEDAAELAWHVQQYGFTADALERFEAKRIPRVTKILDHAKRQGEAAYNKEGKDATANNRALALADEWQEFKDGVTFQPLRPEDERNSAFIEKADIPSAGLATQDSSKMNGLDVKKAALLCGAVAATALAALAMHARRT</sequence>
<accession>A0ABP1FRA8</accession>
<evidence type="ECO:0000259" key="3">
    <source>
        <dbReference type="Pfam" id="PF01494"/>
    </source>
</evidence>
<dbReference type="Pfam" id="PF01494">
    <property type="entry name" value="FAD_binding_3"/>
    <property type="match status" value="2"/>
</dbReference>
<dbReference type="Proteomes" id="UP001497392">
    <property type="component" value="Unassembled WGS sequence"/>
</dbReference>
<evidence type="ECO:0000313" key="4">
    <source>
        <dbReference type="EMBL" id="CAL5220082.1"/>
    </source>
</evidence>
<dbReference type="EMBL" id="CAXHTA020000003">
    <property type="protein sequence ID" value="CAL5220082.1"/>
    <property type="molecule type" value="Genomic_DNA"/>
</dbReference>
<gene>
    <name evidence="4" type="primary">g2033</name>
    <name evidence="4" type="ORF">VP750_LOCUS1741</name>
</gene>
<dbReference type="PANTHER" id="PTHR13789">
    <property type="entry name" value="MONOOXYGENASE"/>
    <property type="match status" value="1"/>
</dbReference>
<evidence type="ECO:0000313" key="5">
    <source>
        <dbReference type="Proteomes" id="UP001497392"/>
    </source>
</evidence>
<proteinExistence type="predicted"/>
<dbReference type="PANTHER" id="PTHR13789:SF309">
    <property type="entry name" value="PUTATIVE (AFU_ORTHOLOGUE AFUA_6G14510)-RELATED"/>
    <property type="match status" value="1"/>
</dbReference>
<keyword evidence="2" id="KW-0503">Monooxygenase</keyword>
<reference evidence="4 5" key="1">
    <citation type="submission" date="2024-06" db="EMBL/GenBank/DDBJ databases">
        <authorList>
            <person name="Kraege A."/>
            <person name="Thomma B."/>
        </authorList>
    </citation>
    <scope>NUCLEOTIDE SEQUENCE [LARGE SCALE GENOMIC DNA]</scope>
</reference>
<evidence type="ECO:0000256" key="2">
    <source>
        <dbReference type="ARBA" id="ARBA00023033"/>
    </source>
</evidence>
<dbReference type="SUPFAM" id="SSF51905">
    <property type="entry name" value="FAD/NAD(P)-binding domain"/>
    <property type="match status" value="1"/>
</dbReference>
<dbReference type="Gene3D" id="3.50.50.60">
    <property type="entry name" value="FAD/NAD(P)-binding domain"/>
    <property type="match status" value="1"/>
</dbReference>
<dbReference type="InterPro" id="IPR036188">
    <property type="entry name" value="FAD/NAD-bd_sf"/>
</dbReference>
<feature type="domain" description="FAD-binding" evidence="3">
    <location>
        <begin position="309"/>
        <end position="374"/>
    </location>
</feature>
<protein>
    <submittedName>
        <fullName evidence="4">G2033 protein</fullName>
    </submittedName>
</protein>
<name>A0ABP1FRA8_9CHLO</name>
<keyword evidence="5" id="KW-1185">Reference proteome</keyword>
<evidence type="ECO:0000256" key="1">
    <source>
        <dbReference type="ARBA" id="ARBA00023002"/>
    </source>
</evidence>
<keyword evidence="1" id="KW-0560">Oxidoreductase</keyword>
<feature type="domain" description="FAD-binding" evidence="3">
    <location>
        <begin position="7"/>
        <end position="180"/>
    </location>
</feature>
<dbReference type="InterPro" id="IPR050493">
    <property type="entry name" value="FAD-dep_Monooxygenase_BioMet"/>
</dbReference>
<organism evidence="4 5">
    <name type="scientific">Coccomyxa viridis</name>
    <dbReference type="NCBI Taxonomy" id="1274662"/>
    <lineage>
        <taxon>Eukaryota</taxon>
        <taxon>Viridiplantae</taxon>
        <taxon>Chlorophyta</taxon>
        <taxon>core chlorophytes</taxon>
        <taxon>Trebouxiophyceae</taxon>
        <taxon>Trebouxiophyceae incertae sedis</taxon>
        <taxon>Coccomyxaceae</taxon>
        <taxon>Coccomyxa</taxon>
    </lineage>
</organism>